<reference evidence="1 2" key="1">
    <citation type="submission" date="2019-04" db="EMBL/GenBank/DDBJ databases">
        <title>High contiguity whole genome sequence and gene annotation resource for two Venturia nashicola isolates.</title>
        <authorList>
            <person name="Prokchorchik M."/>
            <person name="Won K."/>
            <person name="Lee Y."/>
            <person name="Choi E.D."/>
            <person name="Segonzac C."/>
            <person name="Sohn K.H."/>
        </authorList>
    </citation>
    <scope>NUCLEOTIDE SEQUENCE [LARGE SCALE GENOMIC DNA]</scope>
    <source>
        <strain evidence="1 2">PRI2</strain>
    </source>
</reference>
<sequence length="127" mass="14201">MTTAYNVYRVYFAQLTGPDLVGIALVPAQLADQGKGRFYHVKGNVGMGMDYEARPAYNFSGSKSFDRKEYLFQLPKSQLSEFESIASASKPPHDERVLLERNPASLDPPAPDCTTWVDEVLELAQRL</sequence>
<proteinExistence type="predicted"/>
<dbReference type="Proteomes" id="UP000298493">
    <property type="component" value="Unassembled WGS sequence"/>
</dbReference>
<gene>
    <name evidence="1" type="ORF">E6O75_ATG06752</name>
</gene>
<comment type="caution">
    <text evidence="1">The sequence shown here is derived from an EMBL/GenBank/DDBJ whole genome shotgun (WGS) entry which is preliminary data.</text>
</comment>
<dbReference type="Pfam" id="PF20174">
    <property type="entry name" value="DUF6540"/>
    <property type="match status" value="1"/>
</dbReference>
<name>A0A4Z1NU39_9PEZI</name>
<evidence type="ECO:0000313" key="1">
    <source>
        <dbReference type="EMBL" id="TID19414.1"/>
    </source>
</evidence>
<dbReference type="EMBL" id="SNSC02000012">
    <property type="protein sequence ID" value="TID19414.1"/>
    <property type="molecule type" value="Genomic_DNA"/>
</dbReference>
<dbReference type="InterPro" id="IPR046670">
    <property type="entry name" value="DUF6540"/>
</dbReference>
<dbReference type="STRING" id="86259.A0A4Z1NU39"/>
<protein>
    <submittedName>
        <fullName evidence="1">Uncharacterized protein</fullName>
    </submittedName>
</protein>
<evidence type="ECO:0000313" key="2">
    <source>
        <dbReference type="Proteomes" id="UP000298493"/>
    </source>
</evidence>
<organism evidence="1 2">
    <name type="scientific">Venturia nashicola</name>
    <dbReference type="NCBI Taxonomy" id="86259"/>
    <lineage>
        <taxon>Eukaryota</taxon>
        <taxon>Fungi</taxon>
        <taxon>Dikarya</taxon>
        <taxon>Ascomycota</taxon>
        <taxon>Pezizomycotina</taxon>
        <taxon>Dothideomycetes</taxon>
        <taxon>Pleosporomycetidae</taxon>
        <taxon>Venturiales</taxon>
        <taxon>Venturiaceae</taxon>
        <taxon>Venturia</taxon>
    </lineage>
</organism>
<accession>A0A4Z1NU39</accession>
<dbReference type="AlphaFoldDB" id="A0A4Z1NU39"/>
<keyword evidence="2" id="KW-1185">Reference proteome</keyword>